<keyword evidence="3 9" id="KW-0813">Transport</keyword>
<protein>
    <submittedName>
        <fullName evidence="11">Binding-protein-dependent transport system inner membrane component</fullName>
    </submittedName>
</protein>
<evidence type="ECO:0000256" key="3">
    <source>
        <dbReference type="ARBA" id="ARBA00022448"/>
    </source>
</evidence>
<dbReference type="GO" id="GO:0006817">
    <property type="term" value="P:phosphate ion transport"/>
    <property type="evidence" value="ECO:0007669"/>
    <property type="project" value="UniProtKB-KW"/>
</dbReference>
<comment type="similarity">
    <text evidence="2">Belongs to the binding-protein-dependent transport system permease family. CysTW subfamily.</text>
</comment>
<dbReference type="InterPro" id="IPR035906">
    <property type="entry name" value="MetI-like_sf"/>
</dbReference>
<feature type="transmembrane region" description="Helical" evidence="9">
    <location>
        <begin position="12"/>
        <end position="37"/>
    </location>
</feature>
<evidence type="ECO:0000256" key="4">
    <source>
        <dbReference type="ARBA" id="ARBA00022475"/>
    </source>
</evidence>
<dbReference type="Gene3D" id="1.10.3720.10">
    <property type="entry name" value="MetI-like"/>
    <property type="match status" value="1"/>
</dbReference>
<feature type="transmembrane region" description="Helical" evidence="9">
    <location>
        <begin position="78"/>
        <end position="107"/>
    </location>
</feature>
<sequence>MNTLKLDKIRELVFEKLIFLFTLFSAAMVIFIFIFILQKASKVFLVNGLGFVTKTGFDTQIVNAFNALSSEPVWEFGALSLLVGSITTTLGALLISVPMGVGTAIVISEMSNGSIKKMILSIVRLLAGIPSIIFGLVGLIVVVPFAREKFMNVQMQIEYLEYFQLTGRSMLAGIIVLTFMIIPIITALSADAIKAVPHKYREASLALGLSKWRTIVK</sequence>
<evidence type="ECO:0000256" key="5">
    <source>
        <dbReference type="ARBA" id="ARBA00022592"/>
    </source>
</evidence>
<comment type="caution">
    <text evidence="11">The sequence shown here is derived from an EMBL/GenBank/DDBJ whole genome shotgun (WGS) entry which is preliminary data.</text>
</comment>
<evidence type="ECO:0000259" key="10">
    <source>
        <dbReference type="PROSITE" id="PS50928"/>
    </source>
</evidence>
<evidence type="ECO:0000313" key="11">
    <source>
        <dbReference type="EMBL" id="TCQ05218.1"/>
    </source>
</evidence>
<evidence type="ECO:0000256" key="2">
    <source>
        <dbReference type="ARBA" id="ARBA00007069"/>
    </source>
</evidence>
<dbReference type="AlphaFoldDB" id="A0A4R2TNC2"/>
<name>A0A4R2TNC2_9FIRM</name>
<evidence type="ECO:0000313" key="12">
    <source>
        <dbReference type="Proteomes" id="UP000295504"/>
    </source>
</evidence>
<accession>A0A4R2TNC2</accession>
<feature type="transmembrane region" description="Helical" evidence="9">
    <location>
        <begin position="170"/>
        <end position="193"/>
    </location>
</feature>
<keyword evidence="8 9" id="KW-0472">Membrane</keyword>
<dbReference type="PANTHER" id="PTHR30425:SF1">
    <property type="entry name" value="PHOSPHATE TRANSPORT SYSTEM PERMEASE PROTEIN PSTC"/>
    <property type="match status" value="1"/>
</dbReference>
<dbReference type="InterPro" id="IPR051124">
    <property type="entry name" value="Phosphate_Transport_Permease"/>
</dbReference>
<evidence type="ECO:0000256" key="6">
    <source>
        <dbReference type="ARBA" id="ARBA00022692"/>
    </source>
</evidence>
<feature type="transmembrane region" description="Helical" evidence="9">
    <location>
        <begin position="119"/>
        <end position="146"/>
    </location>
</feature>
<dbReference type="PANTHER" id="PTHR30425">
    <property type="entry name" value="PHOSPHATE TRANSPORT SYSTEM PERMEASE PROTEIN PST"/>
    <property type="match status" value="1"/>
</dbReference>
<evidence type="ECO:0000256" key="8">
    <source>
        <dbReference type="ARBA" id="ARBA00023136"/>
    </source>
</evidence>
<evidence type="ECO:0000256" key="1">
    <source>
        <dbReference type="ARBA" id="ARBA00004651"/>
    </source>
</evidence>
<proteinExistence type="inferred from homology"/>
<dbReference type="PROSITE" id="PS50928">
    <property type="entry name" value="ABC_TM1"/>
    <property type="match status" value="1"/>
</dbReference>
<feature type="domain" description="ABC transmembrane type-1" evidence="10">
    <location>
        <begin position="82"/>
        <end position="217"/>
    </location>
</feature>
<dbReference type="GO" id="GO:0005886">
    <property type="term" value="C:plasma membrane"/>
    <property type="evidence" value="ECO:0007669"/>
    <property type="project" value="UniProtKB-SubCell"/>
</dbReference>
<dbReference type="OrthoDB" id="9785113at2"/>
<reference evidence="11 12" key="1">
    <citation type="submission" date="2019-03" db="EMBL/GenBank/DDBJ databases">
        <title>Genomic Encyclopedia of Type Strains, Phase IV (KMG-IV): sequencing the most valuable type-strain genomes for metagenomic binning, comparative biology and taxonomic classification.</title>
        <authorList>
            <person name="Goeker M."/>
        </authorList>
    </citation>
    <scope>NUCLEOTIDE SEQUENCE [LARGE SCALE GENOMIC DNA]</scope>
    <source>
        <strain evidence="11 12">DSM 100013</strain>
    </source>
</reference>
<dbReference type="InterPro" id="IPR000515">
    <property type="entry name" value="MetI-like"/>
</dbReference>
<keyword evidence="6 9" id="KW-0812">Transmembrane</keyword>
<organism evidence="11 12">
    <name type="scientific">Serpentinicella alkaliphila</name>
    <dbReference type="NCBI Taxonomy" id="1734049"/>
    <lineage>
        <taxon>Bacteria</taxon>
        <taxon>Bacillati</taxon>
        <taxon>Bacillota</taxon>
        <taxon>Clostridia</taxon>
        <taxon>Peptostreptococcales</taxon>
        <taxon>Natronincolaceae</taxon>
        <taxon>Serpentinicella</taxon>
    </lineage>
</organism>
<dbReference type="SUPFAM" id="SSF161098">
    <property type="entry name" value="MetI-like"/>
    <property type="match status" value="1"/>
</dbReference>
<keyword evidence="12" id="KW-1185">Reference proteome</keyword>
<dbReference type="RefSeq" id="WP_132847689.1">
    <property type="nucleotide sequence ID" value="NZ_CP058648.1"/>
</dbReference>
<dbReference type="CDD" id="cd06261">
    <property type="entry name" value="TM_PBP2"/>
    <property type="match status" value="1"/>
</dbReference>
<evidence type="ECO:0000256" key="7">
    <source>
        <dbReference type="ARBA" id="ARBA00022989"/>
    </source>
</evidence>
<keyword evidence="5" id="KW-0592">Phosphate transport</keyword>
<dbReference type="EMBL" id="SLYC01000005">
    <property type="protein sequence ID" value="TCQ05218.1"/>
    <property type="molecule type" value="Genomic_DNA"/>
</dbReference>
<gene>
    <name evidence="11" type="ORF">EDD79_100533</name>
</gene>
<evidence type="ECO:0000256" key="9">
    <source>
        <dbReference type="RuleBase" id="RU363032"/>
    </source>
</evidence>
<dbReference type="Proteomes" id="UP000295504">
    <property type="component" value="Unassembled WGS sequence"/>
</dbReference>
<dbReference type="Pfam" id="PF00528">
    <property type="entry name" value="BPD_transp_1"/>
    <property type="match status" value="1"/>
</dbReference>
<dbReference type="GO" id="GO:0055085">
    <property type="term" value="P:transmembrane transport"/>
    <property type="evidence" value="ECO:0007669"/>
    <property type="project" value="InterPro"/>
</dbReference>
<comment type="subcellular location">
    <subcellularLocation>
        <location evidence="1 9">Cell membrane</location>
        <topology evidence="1 9">Multi-pass membrane protein</topology>
    </subcellularLocation>
</comment>
<keyword evidence="7 9" id="KW-1133">Transmembrane helix</keyword>
<keyword evidence="4" id="KW-1003">Cell membrane</keyword>